<evidence type="ECO:0000313" key="3">
    <source>
        <dbReference type="Proteomes" id="UP000202998"/>
    </source>
</evidence>
<organism evidence="2 3">
    <name type="scientific">Seal parapoxvirus</name>
    <dbReference type="NCBI Taxonomy" id="187984"/>
    <lineage>
        <taxon>Viruses</taxon>
        <taxon>Varidnaviria</taxon>
        <taxon>Bamfordvirae</taxon>
        <taxon>Nucleocytoviricota</taxon>
        <taxon>Pokkesviricetes</taxon>
        <taxon>Chitovirales</taxon>
        <taxon>Poxviridae</taxon>
        <taxon>Chordopoxvirinae</taxon>
        <taxon>Parapoxvirus</taxon>
        <taxon>Parapoxvirus sealpox</taxon>
        <taxon>Grey sealpox virus</taxon>
    </lineage>
</organism>
<dbReference type="Proteomes" id="UP000202998">
    <property type="component" value="Segment"/>
</dbReference>
<dbReference type="InterPro" id="IPR009641">
    <property type="entry name" value="Vaccinia_virus_A37"/>
</dbReference>
<proteinExistence type="predicted"/>
<keyword evidence="3" id="KW-1185">Reference proteome</keyword>
<dbReference type="Pfam" id="PF06822">
    <property type="entry name" value="DUF1235"/>
    <property type="match status" value="1"/>
</dbReference>
<accession>A0A1Z3GCQ3</accession>
<dbReference type="EMBL" id="KY382358">
    <property type="protein sequence ID" value="ASC55535.1"/>
    <property type="molecule type" value="Genomic_DNA"/>
</dbReference>
<protein>
    <submittedName>
        <fullName evidence="2">Uncharacterized protein</fullName>
    </submittedName>
</protein>
<feature type="region of interest" description="Disordered" evidence="1">
    <location>
        <begin position="299"/>
        <end position="322"/>
    </location>
</feature>
<dbReference type="OrthoDB" id="7480at10239"/>
<name>A0A1Z3GCQ3_9POXV</name>
<sequence length="322" mass="35075">MPLFKKLVVSRALVKECLTLDFRQGSRIPSRCSIPAPTGTMFQRTCDTTALTQEVAKHLQEPVVNSRRVDYYYFEQGQGMIGYNAGLTRILVCTRSAYVGGDLVLRSTRSRADKAVVSPCQGMILVLSPFCAFDVAPVESGSMIVAEISVNIPGFDHIETPAPSDAGVRLFNTHHPLWPRHTSNACFAFRLLLDCRTGERVVEQIFIDGQWYTLLLKPGGGRVCVPADVVGSTHLEEVPFCDVTPEVLSRVLAIDPPYSAVAFARRCTYGAIDVRCAFEHIVYGTFKVDPARKSTHGSSSEADCAAAQSDADAEPAAANLSL</sequence>
<reference evidence="2 3" key="1">
    <citation type="journal article" date="2017" name="Sci. Rep.">
        <title>Recovery of the first full-length genome sequence of a parapoxvirus directly from a clinical sample.</title>
        <authorList>
            <person name="Gunther T."/>
            <person name="Haas L."/>
            <person name="Alawi M."/>
            <person name="Wohlsein P."/>
            <person name="Marks J."/>
            <person name="Grundhoff A."/>
            <person name="Becher P."/>
            <person name="Fischer N."/>
        </authorList>
    </citation>
    <scope>NUCLEOTIDE SEQUENCE [LARGE SCALE GENOMIC DNA]</scope>
    <source>
        <strain evidence="2">AFK76s1</strain>
    </source>
</reference>
<gene>
    <name evidence="2" type="ORF">SePPVgORF103</name>
</gene>
<evidence type="ECO:0000313" key="2">
    <source>
        <dbReference type="EMBL" id="ASC55535.1"/>
    </source>
</evidence>
<evidence type="ECO:0000256" key="1">
    <source>
        <dbReference type="SAM" id="MobiDB-lite"/>
    </source>
</evidence>